<comment type="subcellular location">
    <subcellularLocation>
        <location evidence="1">Membrane</location>
        <topology evidence="1">Multi-pass membrane protein</topology>
    </subcellularLocation>
</comment>
<evidence type="ECO:0000256" key="2">
    <source>
        <dbReference type="ARBA" id="ARBA00022692"/>
    </source>
</evidence>
<protein>
    <submittedName>
        <fullName evidence="7">Uncharacterized protein</fullName>
    </submittedName>
</protein>
<evidence type="ECO:0000256" key="3">
    <source>
        <dbReference type="ARBA" id="ARBA00022989"/>
    </source>
</evidence>
<evidence type="ECO:0000256" key="6">
    <source>
        <dbReference type="SAM" id="Phobius"/>
    </source>
</evidence>
<reference evidence="7 8" key="1">
    <citation type="submission" date="2015-11" db="EMBL/GenBank/DDBJ databases">
        <title>Genomic analysis of 38 Legionella species identifies large and diverse effector repertoires.</title>
        <authorList>
            <person name="Burstein D."/>
            <person name="Amaro F."/>
            <person name="Zusman T."/>
            <person name="Lifshitz Z."/>
            <person name="Cohen O."/>
            <person name="Gilbert J.A."/>
            <person name="Pupko T."/>
            <person name="Shuman H.A."/>
            <person name="Segal G."/>
        </authorList>
    </citation>
    <scope>NUCLEOTIDE SEQUENCE [LARGE SCALE GENOMIC DNA]</scope>
    <source>
        <strain evidence="7 8">WIGA</strain>
    </source>
</reference>
<dbReference type="InterPro" id="IPR007688">
    <property type="entry name" value="Conjugal_tfr_TrbL/VirB6"/>
</dbReference>
<name>A0A0W0RXN0_LEGBO</name>
<dbReference type="GO" id="GO:0016020">
    <property type="term" value="C:membrane"/>
    <property type="evidence" value="ECO:0007669"/>
    <property type="project" value="UniProtKB-SubCell"/>
</dbReference>
<dbReference type="STRING" id="447.Lboz_0714"/>
<dbReference type="PATRIC" id="fig|447.4.peg.766"/>
<organism evidence="7 8">
    <name type="scientific">Legionella bozemanae</name>
    <name type="common">Fluoribacter bozemanae</name>
    <dbReference type="NCBI Taxonomy" id="447"/>
    <lineage>
        <taxon>Bacteria</taxon>
        <taxon>Pseudomonadati</taxon>
        <taxon>Pseudomonadota</taxon>
        <taxon>Gammaproteobacteria</taxon>
        <taxon>Legionellales</taxon>
        <taxon>Legionellaceae</taxon>
        <taxon>Legionella</taxon>
    </lineage>
</organism>
<proteinExistence type="predicted"/>
<feature type="transmembrane region" description="Helical" evidence="6">
    <location>
        <begin position="36"/>
        <end position="56"/>
    </location>
</feature>
<feature type="transmembrane region" description="Helical" evidence="6">
    <location>
        <begin position="76"/>
        <end position="96"/>
    </location>
</feature>
<keyword evidence="8" id="KW-1185">Reference proteome</keyword>
<feature type="compositionally biased region" description="Polar residues" evidence="5">
    <location>
        <begin position="331"/>
        <end position="345"/>
    </location>
</feature>
<dbReference type="RefSeq" id="WP_058458408.1">
    <property type="nucleotide sequence ID" value="NZ_CAAAIY010000032.1"/>
</dbReference>
<keyword evidence="3 6" id="KW-1133">Transmembrane helix</keyword>
<feature type="transmembrane region" description="Helical" evidence="6">
    <location>
        <begin position="251"/>
        <end position="272"/>
    </location>
</feature>
<dbReference type="GO" id="GO:0030255">
    <property type="term" value="P:protein secretion by the type IV secretion system"/>
    <property type="evidence" value="ECO:0007669"/>
    <property type="project" value="InterPro"/>
</dbReference>
<accession>A0A0W0RXN0</accession>
<comment type="caution">
    <text evidence="7">The sequence shown here is derived from an EMBL/GenBank/DDBJ whole genome shotgun (WGS) entry which is preliminary data.</text>
</comment>
<keyword evidence="4 6" id="KW-0472">Membrane</keyword>
<feature type="transmembrane region" description="Helical" evidence="6">
    <location>
        <begin position="174"/>
        <end position="196"/>
    </location>
</feature>
<evidence type="ECO:0000256" key="4">
    <source>
        <dbReference type="ARBA" id="ARBA00023136"/>
    </source>
</evidence>
<feature type="transmembrane region" description="Helical" evidence="6">
    <location>
        <begin position="208"/>
        <end position="231"/>
    </location>
</feature>
<feature type="transmembrane region" description="Helical" evidence="6">
    <location>
        <begin position="149"/>
        <end position="168"/>
    </location>
</feature>
<dbReference type="AlphaFoldDB" id="A0A0W0RXN0"/>
<evidence type="ECO:0000313" key="7">
    <source>
        <dbReference type="EMBL" id="KTC75886.1"/>
    </source>
</evidence>
<sequence length="351" mass="38026">MDIPTYSTVVLKLMSQIDILTKSFIFNGYNTLSNVLAKPLALLCVLYIVLTGYGMVKGLIKTPIQEFTKGAIRMGIVYMFAMNWGFFSDYLVKLFINGASELGGVLMQATPFDVPVITGSGVNGGLQSVLIEVIRVGSWTWAKASFNHYAPIFTAIMIYLSGLAVVGLALFEFIIAKLMLSICLCTAPLFLCFTLFERTRSFFDRWLGTVVGFSLVLILVSSVVGLCMHLIHWAIGGHYQNHATTISAVDWMPIFIVACLCVMAILEVTGIAKSIGGTCSTSNGSAMVGGFLGGAIGASRTGQTMGRKTFDMAKTVLPASTFENLRAFRGQSPTQDQTIPPSFNNHPRGRS</sequence>
<evidence type="ECO:0000256" key="5">
    <source>
        <dbReference type="SAM" id="MobiDB-lite"/>
    </source>
</evidence>
<keyword evidence="2 6" id="KW-0812">Transmembrane</keyword>
<feature type="region of interest" description="Disordered" evidence="5">
    <location>
        <begin position="329"/>
        <end position="351"/>
    </location>
</feature>
<dbReference type="Pfam" id="PF04610">
    <property type="entry name" value="TrbL"/>
    <property type="match status" value="1"/>
</dbReference>
<dbReference type="EMBL" id="LNXU01000007">
    <property type="protein sequence ID" value="KTC75886.1"/>
    <property type="molecule type" value="Genomic_DNA"/>
</dbReference>
<dbReference type="OrthoDB" id="5634624at2"/>
<evidence type="ECO:0000256" key="1">
    <source>
        <dbReference type="ARBA" id="ARBA00004141"/>
    </source>
</evidence>
<dbReference type="Proteomes" id="UP000054695">
    <property type="component" value="Unassembled WGS sequence"/>
</dbReference>
<evidence type="ECO:0000313" key="8">
    <source>
        <dbReference type="Proteomes" id="UP000054695"/>
    </source>
</evidence>
<gene>
    <name evidence="7" type="ORF">Lboz_0714</name>
</gene>